<accession>A0AAD4C5Y8</accession>
<dbReference type="GO" id="GO:0080008">
    <property type="term" value="C:Cul4-RING E3 ubiquitin ligase complex"/>
    <property type="evidence" value="ECO:0007669"/>
    <property type="project" value="TreeGrafter"/>
</dbReference>
<dbReference type="PANTHER" id="PTHR15574">
    <property type="entry name" value="WD REPEAT DOMAIN-CONTAINING FAMILY"/>
    <property type="match status" value="1"/>
</dbReference>
<protein>
    <submittedName>
        <fullName evidence="3">Uncharacterized protein</fullName>
    </submittedName>
</protein>
<keyword evidence="4" id="KW-1185">Reference proteome</keyword>
<keyword evidence="1" id="KW-0853">WD repeat</keyword>
<name>A0AAD4C5Y8_BOLED</name>
<dbReference type="Proteomes" id="UP001194468">
    <property type="component" value="Unassembled WGS sequence"/>
</dbReference>
<dbReference type="PANTHER" id="PTHR15574:SF40">
    <property type="entry name" value="WD AND TETRATRICOPEPTIDE REPEATS PROTEIN 1"/>
    <property type="match status" value="1"/>
</dbReference>
<reference evidence="3" key="2">
    <citation type="journal article" date="2020" name="Nat. Commun.">
        <title>Large-scale genome sequencing of mycorrhizal fungi provides insights into the early evolution of symbiotic traits.</title>
        <authorList>
            <person name="Miyauchi S."/>
            <person name="Kiss E."/>
            <person name="Kuo A."/>
            <person name="Drula E."/>
            <person name="Kohler A."/>
            <person name="Sanchez-Garcia M."/>
            <person name="Morin E."/>
            <person name="Andreopoulos B."/>
            <person name="Barry K.W."/>
            <person name="Bonito G."/>
            <person name="Buee M."/>
            <person name="Carver A."/>
            <person name="Chen C."/>
            <person name="Cichocki N."/>
            <person name="Clum A."/>
            <person name="Culley D."/>
            <person name="Crous P.W."/>
            <person name="Fauchery L."/>
            <person name="Girlanda M."/>
            <person name="Hayes R.D."/>
            <person name="Keri Z."/>
            <person name="LaButti K."/>
            <person name="Lipzen A."/>
            <person name="Lombard V."/>
            <person name="Magnuson J."/>
            <person name="Maillard F."/>
            <person name="Murat C."/>
            <person name="Nolan M."/>
            <person name="Ohm R.A."/>
            <person name="Pangilinan J."/>
            <person name="Pereira M.F."/>
            <person name="Perotto S."/>
            <person name="Peter M."/>
            <person name="Pfister S."/>
            <person name="Riley R."/>
            <person name="Sitrit Y."/>
            <person name="Stielow J.B."/>
            <person name="Szollosi G."/>
            <person name="Zifcakova L."/>
            <person name="Stursova M."/>
            <person name="Spatafora J.W."/>
            <person name="Tedersoo L."/>
            <person name="Vaario L.M."/>
            <person name="Yamada A."/>
            <person name="Yan M."/>
            <person name="Wang P."/>
            <person name="Xu J."/>
            <person name="Bruns T."/>
            <person name="Baldrian P."/>
            <person name="Vilgalys R."/>
            <person name="Dunand C."/>
            <person name="Henrissat B."/>
            <person name="Grigoriev I.V."/>
            <person name="Hibbett D."/>
            <person name="Nagy L.G."/>
            <person name="Martin F.M."/>
        </authorList>
    </citation>
    <scope>NUCLEOTIDE SEQUENCE</scope>
    <source>
        <strain evidence="3">BED1</strain>
    </source>
</reference>
<evidence type="ECO:0000256" key="2">
    <source>
        <dbReference type="ARBA" id="ARBA00022737"/>
    </source>
</evidence>
<dbReference type="SUPFAM" id="SSF50978">
    <property type="entry name" value="WD40 repeat-like"/>
    <property type="match status" value="1"/>
</dbReference>
<dbReference type="AlphaFoldDB" id="A0AAD4C5Y8"/>
<comment type="caution">
    <text evidence="3">The sequence shown here is derived from an EMBL/GenBank/DDBJ whole genome shotgun (WGS) entry which is preliminary data.</text>
</comment>
<keyword evidence="2" id="KW-0677">Repeat</keyword>
<dbReference type="Gene3D" id="2.130.10.10">
    <property type="entry name" value="YVTN repeat-like/Quinoprotein amine dehydrogenase"/>
    <property type="match status" value="1"/>
</dbReference>
<dbReference type="InterPro" id="IPR036322">
    <property type="entry name" value="WD40_repeat_dom_sf"/>
</dbReference>
<dbReference type="GO" id="GO:0045717">
    <property type="term" value="P:negative regulation of fatty acid biosynthetic process"/>
    <property type="evidence" value="ECO:0007669"/>
    <property type="project" value="TreeGrafter"/>
</dbReference>
<proteinExistence type="predicted"/>
<dbReference type="GO" id="GO:0005737">
    <property type="term" value="C:cytoplasm"/>
    <property type="evidence" value="ECO:0007669"/>
    <property type="project" value="TreeGrafter"/>
</dbReference>
<dbReference type="EMBL" id="WHUW01000002">
    <property type="protein sequence ID" value="KAF8450274.1"/>
    <property type="molecule type" value="Genomic_DNA"/>
</dbReference>
<dbReference type="InterPro" id="IPR045151">
    <property type="entry name" value="DCAF8"/>
</dbReference>
<dbReference type="InterPro" id="IPR015943">
    <property type="entry name" value="WD40/YVTN_repeat-like_dom_sf"/>
</dbReference>
<organism evidence="3 4">
    <name type="scientific">Boletus edulis BED1</name>
    <dbReference type="NCBI Taxonomy" id="1328754"/>
    <lineage>
        <taxon>Eukaryota</taxon>
        <taxon>Fungi</taxon>
        <taxon>Dikarya</taxon>
        <taxon>Basidiomycota</taxon>
        <taxon>Agaricomycotina</taxon>
        <taxon>Agaricomycetes</taxon>
        <taxon>Agaricomycetidae</taxon>
        <taxon>Boletales</taxon>
        <taxon>Boletineae</taxon>
        <taxon>Boletaceae</taxon>
        <taxon>Boletoideae</taxon>
        <taxon>Boletus</taxon>
    </lineage>
</organism>
<evidence type="ECO:0000313" key="4">
    <source>
        <dbReference type="Proteomes" id="UP001194468"/>
    </source>
</evidence>
<evidence type="ECO:0000256" key="1">
    <source>
        <dbReference type="ARBA" id="ARBA00022574"/>
    </source>
</evidence>
<reference evidence="3" key="1">
    <citation type="submission" date="2019-10" db="EMBL/GenBank/DDBJ databases">
        <authorList>
            <consortium name="DOE Joint Genome Institute"/>
            <person name="Kuo A."/>
            <person name="Miyauchi S."/>
            <person name="Kiss E."/>
            <person name="Drula E."/>
            <person name="Kohler A."/>
            <person name="Sanchez-Garcia M."/>
            <person name="Andreopoulos B."/>
            <person name="Barry K.W."/>
            <person name="Bonito G."/>
            <person name="Buee M."/>
            <person name="Carver A."/>
            <person name="Chen C."/>
            <person name="Cichocki N."/>
            <person name="Clum A."/>
            <person name="Culley D."/>
            <person name="Crous P.W."/>
            <person name="Fauchery L."/>
            <person name="Girlanda M."/>
            <person name="Hayes R."/>
            <person name="Keri Z."/>
            <person name="LaButti K."/>
            <person name="Lipzen A."/>
            <person name="Lombard V."/>
            <person name="Magnuson J."/>
            <person name="Maillard F."/>
            <person name="Morin E."/>
            <person name="Murat C."/>
            <person name="Nolan M."/>
            <person name="Ohm R."/>
            <person name="Pangilinan J."/>
            <person name="Pereira M."/>
            <person name="Perotto S."/>
            <person name="Peter M."/>
            <person name="Riley R."/>
            <person name="Sitrit Y."/>
            <person name="Stielow B."/>
            <person name="Szollosi G."/>
            <person name="Zifcakova L."/>
            <person name="Stursova M."/>
            <person name="Spatafora J.W."/>
            <person name="Tedersoo L."/>
            <person name="Vaario L.-M."/>
            <person name="Yamada A."/>
            <person name="Yan M."/>
            <person name="Wang P."/>
            <person name="Xu J."/>
            <person name="Bruns T."/>
            <person name="Baldrian P."/>
            <person name="Vilgalys R."/>
            <person name="Henrissat B."/>
            <person name="Grigoriev I.V."/>
            <person name="Hibbett D."/>
            <person name="Nagy L.G."/>
            <person name="Martin F.M."/>
        </authorList>
    </citation>
    <scope>NUCLEOTIDE SEQUENCE</scope>
    <source>
        <strain evidence="3">BED1</strain>
    </source>
</reference>
<evidence type="ECO:0000313" key="3">
    <source>
        <dbReference type="EMBL" id="KAF8450274.1"/>
    </source>
</evidence>
<gene>
    <name evidence="3" type="ORF">L210DRAFT_2378549</name>
</gene>
<sequence>MCMHIAGLIGDSLAVNYLGPYDEYVTSGSDDGNFFIWKKSSGELVDVLEGDDSVVNVIEGHPTLPLVAVSGIDTTIKLFAPARGPATHSKYRNATSIIKRNARASRTSMNQSVHLQLARLINMNHQEIEDGTADLDSPLAQCIKPVKLRVYYMM</sequence>